<dbReference type="EMBL" id="JBJQND010000011">
    <property type="protein sequence ID" value="KAL3861622.1"/>
    <property type="molecule type" value="Genomic_DNA"/>
</dbReference>
<keyword evidence="3" id="KW-1185">Reference proteome</keyword>
<protein>
    <submittedName>
        <fullName evidence="2">Uncharacterized protein</fullName>
    </submittedName>
</protein>
<organism evidence="2 3">
    <name type="scientific">Sinanodonta woodiana</name>
    <name type="common">Chinese pond mussel</name>
    <name type="synonym">Anodonta woodiana</name>
    <dbReference type="NCBI Taxonomy" id="1069815"/>
    <lineage>
        <taxon>Eukaryota</taxon>
        <taxon>Metazoa</taxon>
        <taxon>Spiralia</taxon>
        <taxon>Lophotrochozoa</taxon>
        <taxon>Mollusca</taxon>
        <taxon>Bivalvia</taxon>
        <taxon>Autobranchia</taxon>
        <taxon>Heteroconchia</taxon>
        <taxon>Palaeoheterodonta</taxon>
        <taxon>Unionida</taxon>
        <taxon>Unionoidea</taxon>
        <taxon>Unionidae</taxon>
        <taxon>Unioninae</taxon>
        <taxon>Sinanodonta</taxon>
    </lineage>
</organism>
<comment type="caution">
    <text evidence="2">The sequence shown here is derived from an EMBL/GenBank/DDBJ whole genome shotgun (WGS) entry which is preliminary data.</text>
</comment>
<evidence type="ECO:0000313" key="3">
    <source>
        <dbReference type="Proteomes" id="UP001634394"/>
    </source>
</evidence>
<sequence>MQTHNDYDNDRGHYSKKGHENYRINLGKGNRGNSDRGRGYDRGRHNFNKVTASLEGKAETVPDAWDIAIDSIKCNPLTVRSTNMHAVNIEPYETVTINGIARNVDAGISEVVTENLENSKQVTICPRMVTVDHQGSYSKIQV</sequence>
<dbReference type="AlphaFoldDB" id="A0ABD3VM54"/>
<dbReference type="Proteomes" id="UP001634394">
    <property type="component" value="Unassembled WGS sequence"/>
</dbReference>
<feature type="compositionally biased region" description="Basic and acidic residues" evidence="1">
    <location>
        <begin position="33"/>
        <end position="44"/>
    </location>
</feature>
<feature type="region of interest" description="Disordered" evidence="1">
    <location>
        <begin position="1"/>
        <end position="44"/>
    </location>
</feature>
<name>A0ABD3VM54_SINWO</name>
<accession>A0ABD3VM54</accession>
<feature type="compositionally biased region" description="Basic and acidic residues" evidence="1">
    <location>
        <begin position="1"/>
        <end position="22"/>
    </location>
</feature>
<evidence type="ECO:0000256" key="1">
    <source>
        <dbReference type="SAM" id="MobiDB-lite"/>
    </source>
</evidence>
<proteinExistence type="predicted"/>
<evidence type="ECO:0000313" key="2">
    <source>
        <dbReference type="EMBL" id="KAL3861622.1"/>
    </source>
</evidence>
<reference evidence="2 3" key="1">
    <citation type="submission" date="2024-11" db="EMBL/GenBank/DDBJ databases">
        <title>Chromosome-level genome assembly of the freshwater bivalve Anodonta woodiana.</title>
        <authorList>
            <person name="Chen X."/>
        </authorList>
    </citation>
    <scope>NUCLEOTIDE SEQUENCE [LARGE SCALE GENOMIC DNA]</scope>
    <source>
        <strain evidence="2">MN2024</strain>
        <tissue evidence="2">Gills</tissue>
    </source>
</reference>
<gene>
    <name evidence="2" type="ORF">ACJMK2_007647</name>
</gene>